<keyword evidence="5" id="KW-0143">Chaperone</keyword>
<evidence type="ECO:0000259" key="8">
    <source>
        <dbReference type="Pfam" id="PF02492"/>
    </source>
</evidence>
<dbReference type="VEuPathDB" id="FungiDB:CXQ85_000951"/>
<evidence type="ECO:0008006" key="12">
    <source>
        <dbReference type="Google" id="ProtNLM"/>
    </source>
</evidence>
<keyword evidence="1" id="KW-0547">Nucleotide-binding</keyword>
<evidence type="ECO:0000256" key="3">
    <source>
        <dbReference type="ARBA" id="ARBA00022833"/>
    </source>
</evidence>
<evidence type="ECO:0000256" key="2">
    <source>
        <dbReference type="ARBA" id="ARBA00022801"/>
    </source>
</evidence>
<dbReference type="Gene3D" id="3.30.1220.10">
    <property type="entry name" value="CobW-like, C-terminal domain"/>
    <property type="match status" value="1"/>
</dbReference>
<evidence type="ECO:0000256" key="7">
    <source>
        <dbReference type="ARBA" id="ARBA00049117"/>
    </source>
</evidence>
<reference evidence="10 11" key="1">
    <citation type="submission" date="2017-12" db="EMBL/GenBank/DDBJ databases">
        <title>Genome Sequence of a Multidrug-Resistant Candida haemulonii Isolate from a Patient with Chronic Leg Ulcers in Israel.</title>
        <authorList>
            <person name="Chow N.A."/>
            <person name="Gade L."/>
            <person name="Batra D."/>
            <person name="Rowe L.A."/>
            <person name="Ben-Ami R."/>
            <person name="Loparev V.N."/>
            <person name="Litvintseva A.P."/>
        </authorList>
    </citation>
    <scope>NUCLEOTIDE SEQUENCE [LARGE SCALE GENOMIC DNA]</scope>
    <source>
        <strain evidence="10 11">B11899</strain>
    </source>
</reference>
<dbReference type="InterPro" id="IPR051316">
    <property type="entry name" value="Zinc-reg_GTPase_activator"/>
</dbReference>
<dbReference type="OrthoDB" id="258627at2759"/>
<proteinExistence type="inferred from homology"/>
<gene>
    <name evidence="10" type="ORF">CXQ85_000951</name>
</gene>
<dbReference type="InterPro" id="IPR036627">
    <property type="entry name" value="CobW-likC_sf"/>
</dbReference>
<dbReference type="GO" id="GO:0016787">
    <property type="term" value="F:hydrolase activity"/>
    <property type="evidence" value="ECO:0007669"/>
    <property type="project" value="UniProtKB-KW"/>
</dbReference>
<dbReference type="InterPro" id="IPR027417">
    <property type="entry name" value="P-loop_NTPase"/>
</dbReference>
<dbReference type="CDD" id="cd03112">
    <property type="entry name" value="CobW-like"/>
    <property type="match status" value="1"/>
</dbReference>
<dbReference type="InterPro" id="IPR003495">
    <property type="entry name" value="CobW/HypB/UreG_nucleotide-bd"/>
</dbReference>
<keyword evidence="2" id="KW-0378">Hydrolase</keyword>
<feature type="domain" description="CobW C-terminal" evidence="9">
    <location>
        <begin position="339"/>
        <end position="403"/>
    </location>
</feature>
<dbReference type="Proteomes" id="UP000244309">
    <property type="component" value="Unassembled WGS sequence"/>
</dbReference>
<dbReference type="Pfam" id="PF02492">
    <property type="entry name" value="cobW"/>
    <property type="match status" value="1"/>
</dbReference>
<dbReference type="GO" id="GO:0005525">
    <property type="term" value="F:GTP binding"/>
    <property type="evidence" value="ECO:0007669"/>
    <property type="project" value="UniProtKB-KW"/>
</dbReference>
<dbReference type="EMBL" id="PKFO01000001">
    <property type="protein sequence ID" value="PVH18668.1"/>
    <property type="molecule type" value="Genomic_DNA"/>
</dbReference>
<dbReference type="STRING" id="45357.A0A2V1ALF9"/>
<dbReference type="SUPFAM" id="SSF52540">
    <property type="entry name" value="P-loop containing nucleoside triphosphate hydrolases"/>
    <property type="match status" value="1"/>
</dbReference>
<dbReference type="GeneID" id="37006282"/>
<accession>A0A2V1ALF9</accession>
<organism evidence="10 11">
    <name type="scientific">Candidozyma haemuli</name>
    <dbReference type="NCBI Taxonomy" id="45357"/>
    <lineage>
        <taxon>Eukaryota</taxon>
        <taxon>Fungi</taxon>
        <taxon>Dikarya</taxon>
        <taxon>Ascomycota</taxon>
        <taxon>Saccharomycotina</taxon>
        <taxon>Pichiomycetes</taxon>
        <taxon>Metschnikowiaceae</taxon>
        <taxon>Candidozyma</taxon>
    </lineage>
</organism>
<keyword evidence="3" id="KW-0862">Zinc</keyword>
<protein>
    <recommendedName>
        <fullName evidence="12">CobW/HypB/UreG nucleotide-binding domain-containing protein</fullName>
    </recommendedName>
</protein>
<name>A0A2V1ALF9_9ASCO</name>
<dbReference type="InterPro" id="IPR011629">
    <property type="entry name" value="CobW-like_C"/>
</dbReference>
<dbReference type="Gene3D" id="3.40.50.300">
    <property type="entry name" value="P-loop containing nucleotide triphosphate hydrolases"/>
    <property type="match status" value="1"/>
</dbReference>
<dbReference type="SUPFAM" id="SSF90002">
    <property type="entry name" value="Hypothetical protein YjiA, C-terminal domain"/>
    <property type="match status" value="1"/>
</dbReference>
<dbReference type="GO" id="GO:0005737">
    <property type="term" value="C:cytoplasm"/>
    <property type="evidence" value="ECO:0007669"/>
    <property type="project" value="TreeGrafter"/>
</dbReference>
<dbReference type="PANTHER" id="PTHR13748:SF31">
    <property type="entry name" value="ZINC-REGULATED GTPASE METALLOPROTEIN ACTIVATOR 1A-RELATED"/>
    <property type="match status" value="1"/>
</dbReference>
<evidence type="ECO:0000256" key="4">
    <source>
        <dbReference type="ARBA" id="ARBA00023134"/>
    </source>
</evidence>
<evidence type="ECO:0000256" key="1">
    <source>
        <dbReference type="ARBA" id="ARBA00022741"/>
    </source>
</evidence>
<dbReference type="RefSeq" id="XP_025339608.1">
    <property type="nucleotide sequence ID" value="XM_025484677.1"/>
</dbReference>
<feature type="domain" description="CobW/HypB/UreG nucleotide-binding" evidence="8">
    <location>
        <begin position="44"/>
        <end position="263"/>
    </location>
</feature>
<sequence length="408" mass="45298">MDDDIPELVTELTEDFATKPEYLATIQDTKEYEQKPPKVTSKIPITIVTGYLGSGKSTLLEMIGRKSKKRLAIILNEFGDSTAIEKSVTIKDSDKNESVQEWLDLGNGCLCCSVKDNGVLAIENLIENSGDKIDYILLETTGIADPAPIAEMFWLDDALAASVYIDGVVTVIDAANIIQCLNDVGGHWHRANKHVLEENDEEVTPEKKEQERKMLEEGISTAHLQLALADAVLVNKIDTIEGDDAKLEDICGRVRQINSSSPIHTTSYGDIDLDKILDLHAFEASSDKLANSISFATSSSYHDDRIKTLTLDFPFFDDQSGFSKVEKFLQHVLWENDANGTNVEIHRTKGVLVHDDDVRILQGVRDTYEVIEGGSLHESIKNNKIVLIGKGLDHDVLMSELEKYIPLK</sequence>
<comment type="similarity">
    <text evidence="6">Belongs to the SIMIBI class G3E GTPase family. ZNG1 subfamily.</text>
</comment>
<evidence type="ECO:0000259" key="9">
    <source>
        <dbReference type="Pfam" id="PF07683"/>
    </source>
</evidence>
<keyword evidence="11" id="KW-1185">Reference proteome</keyword>
<comment type="catalytic activity">
    <reaction evidence="7">
        <text>GTP + H2O = GDP + phosphate + H(+)</text>
        <dbReference type="Rhea" id="RHEA:19669"/>
        <dbReference type="ChEBI" id="CHEBI:15377"/>
        <dbReference type="ChEBI" id="CHEBI:15378"/>
        <dbReference type="ChEBI" id="CHEBI:37565"/>
        <dbReference type="ChEBI" id="CHEBI:43474"/>
        <dbReference type="ChEBI" id="CHEBI:58189"/>
    </reaction>
    <physiologicalReaction direction="left-to-right" evidence="7">
        <dbReference type="Rhea" id="RHEA:19670"/>
    </physiologicalReaction>
</comment>
<evidence type="ECO:0000313" key="11">
    <source>
        <dbReference type="Proteomes" id="UP000244309"/>
    </source>
</evidence>
<dbReference type="Pfam" id="PF07683">
    <property type="entry name" value="CobW_C"/>
    <property type="match status" value="1"/>
</dbReference>
<evidence type="ECO:0000256" key="6">
    <source>
        <dbReference type="ARBA" id="ARBA00034320"/>
    </source>
</evidence>
<dbReference type="AlphaFoldDB" id="A0A2V1ALF9"/>
<evidence type="ECO:0000256" key="5">
    <source>
        <dbReference type="ARBA" id="ARBA00023186"/>
    </source>
</evidence>
<comment type="caution">
    <text evidence="10">The sequence shown here is derived from an EMBL/GenBank/DDBJ whole genome shotgun (WGS) entry which is preliminary data.</text>
</comment>
<keyword evidence="4" id="KW-0342">GTP-binding</keyword>
<dbReference type="PANTHER" id="PTHR13748">
    <property type="entry name" value="COBW-RELATED"/>
    <property type="match status" value="1"/>
</dbReference>
<evidence type="ECO:0000313" key="10">
    <source>
        <dbReference type="EMBL" id="PVH18668.1"/>
    </source>
</evidence>